<dbReference type="GO" id="GO:0007165">
    <property type="term" value="P:signal transduction"/>
    <property type="evidence" value="ECO:0007669"/>
    <property type="project" value="UniProtKB-KW"/>
</dbReference>
<dbReference type="PROSITE" id="PS50885">
    <property type="entry name" value="HAMP"/>
    <property type="match status" value="1"/>
</dbReference>
<organism evidence="10 11">
    <name type="scientific">Pelagibaculum spongiae</name>
    <dbReference type="NCBI Taxonomy" id="2080658"/>
    <lineage>
        <taxon>Bacteria</taxon>
        <taxon>Pseudomonadati</taxon>
        <taxon>Pseudomonadota</taxon>
        <taxon>Gammaproteobacteria</taxon>
        <taxon>Oceanospirillales</taxon>
        <taxon>Pelagibaculum</taxon>
    </lineage>
</organism>
<comment type="subcellular location">
    <subcellularLocation>
        <location evidence="1">Cell inner membrane</location>
        <topology evidence="1">Multi-pass membrane protein</topology>
    </subcellularLocation>
</comment>
<evidence type="ECO:0000256" key="2">
    <source>
        <dbReference type="ARBA" id="ARBA00022519"/>
    </source>
</evidence>
<feature type="domain" description="HAMP" evidence="9">
    <location>
        <begin position="299"/>
        <end position="353"/>
    </location>
</feature>
<evidence type="ECO:0000259" key="7">
    <source>
        <dbReference type="PROSITE" id="PS50111"/>
    </source>
</evidence>
<dbReference type="CDD" id="cd06225">
    <property type="entry name" value="HAMP"/>
    <property type="match status" value="1"/>
</dbReference>
<dbReference type="InterPro" id="IPR003660">
    <property type="entry name" value="HAMP_dom"/>
</dbReference>
<evidence type="ECO:0000259" key="9">
    <source>
        <dbReference type="PROSITE" id="PS50885"/>
    </source>
</evidence>
<keyword evidence="2" id="KW-0997">Cell inner membrane</keyword>
<keyword evidence="6" id="KW-1133">Transmembrane helix</keyword>
<dbReference type="PROSITE" id="PS50192">
    <property type="entry name" value="T_SNARE"/>
    <property type="match status" value="1"/>
</dbReference>
<dbReference type="InterPro" id="IPR004089">
    <property type="entry name" value="MCPsignal_dom"/>
</dbReference>
<comment type="caution">
    <text evidence="10">The sequence shown here is derived from an EMBL/GenBank/DDBJ whole genome shotgun (WGS) entry which is preliminary data.</text>
</comment>
<dbReference type="GO" id="GO:0005886">
    <property type="term" value="C:plasma membrane"/>
    <property type="evidence" value="ECO:0007669"/>
    <property type="project" value="UniProtKB-SubCell"/>
</dbReference>
<gene>
    <name evidence="10" type="ORF">DC094_01880</name>
</gene>
<sequence length="631" mass="68244">MRLGFKEKIILSSALLVVLALVVSNWMAFDNFKQEKIKSIETLSQQIMTSEAQSIKSWLNDKARVTEQSVAFYNQNRTAASYVDTAKAITNISGISNLIAAYDDDTAYGAVGGDNGVFPLSYRPTGRAWYQLGRRSGRTAMTEIYTDSITGKPVISLVTPTLRGVVLADVYLDRLTEIVKGIDLNGGIAAIYDSKGRTIASTGEADKPGQQLGQHPELAELQRVMLQRQTNQFEFVLGGVDKIAYIKPIQQFDGSYWYLLIGVDKDVAYAEVTQALNASITSSLILIILSMIAIVLILNILYRPITSLKQMAVSLGQGSGDLTRRLEVNSQDDLGQIALGINSFIEKLQSMMLEIDQASVHISAEINSLKQQNQHNQKILTAHVAETEQVVAAVTEMNATAENVAKSATDTASFTNSANNESAQSQKVVEQSVQSVADLVGEVDSMSQSIESMSQDTHQISSVLEVIGSIAEQTNLLALNAAIEAARAGEQGRGFAVVADEVRALAARTQQSTSEINEMLARLNNGSASMVNAMDKTRQSCQQTAEVTSDVSGSLDSMSGSIKQIDELSSQIAVAAEEQSAVSDEISRNLNRISEMVAQLEQSGQQANSNTQQLASCNDQLNSLVKQFKLS</sequence>
<dbReference type="Pfam" id="PF00672">
    <property type="entry name" value="HAMP"/>
    <property type="match status" value="1"/>
</dbReference>
<dbReference type="PANTHER" id="PTHR32089">
    <property type="entry name" value="METHYL-ACCEPTING CHEMOTAXIS PROTEIN MCPB"/>
    <property type="match status" value="1"/>
</dbReference>
<feature type="domain" description="T-SNARE coiled-coil homology" evidence="8">
    <location>
        <begin position="545"/>
        <end position="597"/>
    </location>
</feature>
<keyword evidence="11" id="KW-1185">Reference proteome</keyword>
<dbReference type="FunFam" id="1.10.287.950:FF:000001">
    <property type="entry name" value="Methyl-accepting chemotaxis sensory transducer"/>
    <property type="match status" value="1"/>
</dbReference>
<dbReference type="OrthoDB" id="2489132at2"/>
<dbReference type="Pfam" id="PF00015">
    <property type="entry name" value="MCPsignal"/>
    <property type="match status" value="1"/>
</dbReference>
<reference evidence="10 11" key="1">
    <citation type="submission" date="2018-04" db="EMBL/GenBank/DDBJ databases">
        <title>Thalassorhabdus spongiae gen. nov., sp. nov., isolated from a marine sponge in South-West Iceland.</title>
        <authorList>
            <person name="Knobloch S."/>
            <person name="Daussin A."/>
            <person name="Johannsson R."/>
            <person name="Marteinsson V.T."/>
        </authorList>
    </citation>
    <scope>NUCLEOTIDE SEQUENCE [LARGE SCALE GENOMIC DNA]</scope>
    <source>
        <strain evidence="10 11">Hp12</strain>
    </source>
</reference>
<feature type="transmembrane region" description="Helical" evidence="6">
    <location>
        <begin position="284"/>
        <end position="302"/>
    </location>
</feature>
<dbReference type="EMBL" id="QDDL01000001">
    <property type="protein sequence ID" value="PVZ71801.1"/>
    <property type="molecule type" value="Genomic_DNA"/>
</dbReference>
<accession>A0A2V1GX98</accession>
<evidence type="ECO:0000256" key="3">
    <source>
        <dbReference type="ARBA" id="ARBA00023224"/>
    </source>
</evidence>
<dbReference type="PROSITE" id="PS50111">
    <property type="entry name" value="CHEMOTAXIS_TRANSDUC_2"/>
    <property type="match status" value="1"/>
</dbReference>
<dbReference type="SMART" id="SM00283">
    <property type="entry name" value="MA"/>
    <property type="match status" value="1"/>
</dbReference>
<evidence type="ECO:0000313" key="11">
    <source>
        <dbReference type="Proteomes" id="UP000244906"/>
    </source>
</evidence>
<dbReference type="SMART" id="SM00304">
    <property type="entry name" value="HAMP"/>
    <property type="match status" value="1"/>
</dbReference>
<evidence type="ECO:0000256" key="5">
    <source>
        <dbReference type="PROSITE-ProRule" id="PRU00284"/>
    </source>
</evidence>
<dbReference type="GO" id="GO:0006935">
    <property type="term" value="P:chemotaxis"/>
    <property type="evidence" value="ECO:0007669"/>
    <property type="project" value="UniProtKB-ARBA"/>
</dbReference>
<evidence type="ECO:0000256" key="6">
    <source>
        <dbReference type="SAM" id="Phobius"/>
    </source>
</evidence>
<keyword evidence="2" id="KW-1003">Cell membrane</keyword>
<comment type="similarity">
    <text evidence="4">Belongs to the methyl-accepting chemotaxis (MCP) protein family.</text>
</comment>
<evidence type="ECO:0000313" key="10">
    <source>
        <dbReference type="EMBL" id="PVZ71801.1"/>
    </source>
</evidence>
<dbReference type="PANTHER" id="PTHR32089:SF55">
    <property type="entry name" value="METHYL ACCEPTING SENSORY TRANSDUCER WITH CACHE_2 SMALL MOLECULE BINDING DOMAIN"/>
    <property type="match status" value="1"/>
</dbReference>
<name>A0A2V1GX98_9GAMM</name>
<feature type="domain" description="Methyl-accepting transducer" evidence="7">
    <location>
        <begin position="358"/>
        <end position="594"/>
    </location>
</feature>
<dbReference type="InterPro" id="IPR000727">
    <property type="entry name" value="T_SNARE_dom"/>
</dbReference>
<dbReference type="Gene3D" id="1.10.287.950">
    <property type="entry name" value="Methyl-accepting chemotaxis protein"/>
    <property type="match status" value="1"/>
</dbReference>
<dbReference type="CDD" id="cd11386">
    <property type="entry name" value="MCP_signal"/>
    <property type="match status" value="1"/>
</dbReference>
<dbReference type="Gene3D" id="3.30.450.20">
    <property type="entry name" value="PAS domain"/>
    <property type="match status" value="2"/>
</dbReference>
<dbReference type="SUPFAM" id="SSF58104">
    <property type="entry name" value="Methyl-accepting chemotaxis protein (MCP) signaling domain"/>
    <property type="match status" value="1"/>
</dbReference>
<protein>
    <submittedName>
        <fullName evidence="10">Methyl-accepting chemotaxis protein</fullName>
    </submittedName>
</protein>
<dbReference type="Proteomes" id="UP000244906">
    <property type="component" value="Unassembled WGS sequence"/>
</dbReference>
<keyword evidence="6" id="KW-0472">Membrane</keyword>
<proteinExistence type="inferred from homology"/>
<keyword evidence="3 5" id="KW-0807">Transducer</keyword>
<keyword evidence="6" id="KW-0812">Transmembrane</keyword>
<evidence type="ECO:0000256" key="1">
    <source>
        <dbReference type="ARBA" id="ARBA00004429"/>
    </source>
</evidence>
<evidence type="ECO:0000256" key="4">
    <source>
        <dbReference type="ARBA" id="ARBA00029447"/>
    </source>
</evidence>
<dbReference type="RefSeq" id="WP_116685389.1">
    <property type="nucleotide sequence ID" value="NZ_CAWNYD010000001.1"/>
</dbReference>
<dbReference type="AlphaFoldDB" id="A0A2V1GX98"/>
<evidence type="ECO:0000259" key="8">
    <source>
        <dbReference type="PROSITE" id="PS50192"/>
    </source>
</evidence>